<reference evidence="1" key="2">
    <citation type="journal article" date="2023" name="IMA Fungus">
        <title>Comparative genomic study of the Penicillium genus elucidates a diverse pangenome and 15 lateral gene transfer events.</title>
        <authorList>
            <person name="Petersen C."/>
            <person name="Sorensen T."/>
            <person name="Nielsen M.R."/>
            <person name="Sondergaard T.E."/>
            <person name="Sorensen J.L."/>
            <person name="Fitzpatrick D.A."/>
            <person name="Frisvad J.C."/>
            <person name="Nielsen K.L."/>
        </authorList>
    </citation>
    <scope>NUCLEOTIDE SEQUENCE</scope>
    <source>
        <strain evidence="1">IBT 29864</strain>
    </source>
</reference>
<dbReference type="EMBL" id="JAPZBS010000004">
    <property type="protein sequence ID" value="KAJ5378134.1"/>
    <property type="molecule type" value="Genomic_DNA"/>
</dbReference>
<protein>
    <submittedName>
        <fullName evidence="1">Uncharacterized protein</fullName>
    </submittedName>
</protein>
<organism evidence="1 2">
    <name type="scientific">Penicillium cataractarum</name>
    <dbReference type="NCBI Taxonomy" id="2100454"/>
    <lineage>
        <taxon>Eukaryota</taxon>
        <taxon>Fungi</taxon>
        <taxon>Dikarya</taxon>
        <taxon>Ascomycota</taxon>
        <taxon>Pezizomycotina</taxon>
        <taxon>Eurotiomycetes</taxon>
        <taxon>Eurotiomycetidae</taxon>
        <taxon>Eurotiales</taxon>
        <taxon>Aspergillaceae</taxon>
        <taxon>Penicillium</taxon>
    </lineage>
</organism>
<dbReference type="AlphaFoldDB" id="A0A9W9SI45"/>
<evidence type="ECO:0000313" key="2">
    <source>
        <dbReference type="Proteomes" id="UP001147782"/>
    </source>
</evidence>
<evidence type="ECO:0000313" key="1">
    <source>
        <dbReference type="EMBL" id="KAJ5378134.1"/>
    </source>
</evidence>
<reference evidence="1" key="1">
    <citation type="submission" date="2022-11" db="EMBL/GenBank/DDBJ databases">
        <authorList>
            <person name="Petersen C."/>
        </authorList>
    </citation>
    <scope>NUCLEOTIDE SEQUENCE</scope>
    <source>
        <strain evidence="1">IBT 29864</strain>
    </source>
</reference>
<dbReference type="Proteomes" id="UP001147782">
    <property type="component" value="Unassembled WGS sequence"/>
</dbReference>
<proteinExistence type="predicted"/>
<gene>
    <name evidence="1" type="ORF">N7496_005543</name>
</gene>
<accession>A0A9W9SI45</accession>
<dbReference type="RefSeq" id="XP_056556997.1">
    <property type="nucleotide sequence ID" value="XM_056698472.1"/>
</dbReference>
<keyword evidence="2" id="KW-1185">Reference proteome</keyword>
<name>A0A9W9SI45_9EURO</name>
<dbReference type="GeneID" id="81437651"/>
<sequence length="182" mass="20290">MPFITQLDLALAFVRNSPRLLTSSLNVLDPLRHHSELQSVVEAPVLPINPVKTSPVTAPRRALGYNLNPVNRVQSGRANPDAQPLSLNPNIAELKVCMQDPTDRETSFRNRDLRLAVSCRILPVDPRDNPVLHLFPQLIPIGLSRDYLPTMNNAISDVAEPKTSPWSHPGWISMKDQLEASR</sequence>
<comment type="caution">
    <text evidence="1">The sequence shown here is derived from an EMBL/GenBank/DDBJ whole genome shotgun (WGS) entry which is preliminary data.</text>
</comment>